<sequence length="311" mass="36475">MKKFLYVFNYPPEDRDLCALEFKALFKDKYVSKCYLTNKDYSVDRSVFIKAKIDIWQIDKDFDNLISKVDKLHKNYVDFKVIYLKNEITHVEYQETLQKCKDISWAIEGSVNMSKPKHVIAITKLADKWICGYYHHGVPSWKKHDKKPHTFSNSLDIRLARTLINIAAGDNEKIRIVDPCCGMGTVVLEGLALGLDIEGFDISREISWLARKNLKYFGYDEYLINKVSIHDLQKHYDVAIMDIPYNLYTPITYQEQCQIIQSSRKICDKMIMVTFENMSKEINQAGFLIIDSCLRKKTEYVKFGRYIYVCI</sequence>
<evidence type="ECO:0000259" key="1">
    <source>
        <dbReference type="Pfam" id="PF01170"/>
    </source>
</evidence>
<protein>
    <submittedName>
        <fullName evidence="2">Methyltransferase domain-containing protein</fullName>
    </submittedName>
</protein>
<evidence type="ECO:0000313" key="2">
    <source>
        <dbReference type="EMBL" id="SET70142.1"/>
    </source>
</evidence>
<dbReference type="InterPro" id="IPR000241">
    <property type="entry name" value="RlmKL-like_Mtase"/>
</dbReference>
<dbReference type="AlphaFoldDB" id="A0A1I0GG87"/>
<dbReference type="SUPFAM" id="SSF53335">
    <property type="entry name" value="S-adenosyl-L-methionine-dependent methyltransferases"/>
    <property type="match status" value="1"/>
</dbReference>
<reference evidence="3" key="1">
    <citation type="submission" date="2016-10" db="EMBL/GenBank/DDBJ databases">
        <authorList>
            <person name="Varghese N."/>
            <person name="Submissions S."/>
        </authorList>
    </citation>
    <scope>NUCLEOTIDE SEQUENCE [LARGE SCALE GENOMIC DNA]</scope>
    <source>
        <strain evidence="3">DSM 1551</strain>
    </source>
</reference>
<dbReference type="EMBL" id="FOIN01000030">
    <property type="protein sequence ID" value="SET70142.1"/>
    <property type="molecule type" value="Genomic_DNA"/>
</dbReference>
<keyword evidence="2" id="KW-0808">Transferase</keyword>
<dbReference type="GeneID" id="78289010"/>
<accession>A0A1I0GG87</accession>
<dbReference type="RefSeq" id="WP_092355274.1">
    <property type="nucleotide sequence ID" value="NZ_CAMUUE010000033.1"/>
</dbReference>
<feature type="domain" description="Ribosomal RNA large subunit methyltransferase K/L-like methyltransferase" evidence="1">
    <location>
        <begin position="153"/>
        <end position="245"/>
    </location>
</feature>
<organism evidence="2 3">
    <name type="scientific">Thomasclavelia cocleata</name>
    <dbReference type="NCBI Taxonomy" id="69824"/>
    <lineage>
        <taxon>Bacteria</taxon>
        <taxon>Bacillati</taxon>
        <taxon>Bacillota</taxon>
        <taxon>Erysipelotrichia</taxon>
        <taxon>Erysipelotrichales</taxon>
        <taxon>Coprobacillaceae</taxon>
        <taxon>Thomasclavelia</taxon>
    </lineage>
</organism>
<evidence type="ECO:0000313" key="3">
    <source>
        <dbReference type="Proteomes" id="UP000198558"/>
    </source>
</evidence>
<dbReference type="Pfam" id="PF01170">
    <property type="entry name" value="UPF0020"/>
    <property type="match status" value="1"/>
</dbReference>
<dbReference type="CDD" id="cd02440">
    <property type="entry name" value="AdoMet_MTases"/>
    <property type="match status" value="1"/>
</dbReference>
<dbReference type="Proteomes" id="UP000198558">
    <property type="component" value="Unassembled WGS sequence"/>
</dbReference>
<dbReference type="OrthoDB" id="9791556at2"/>
<keyword evidence="3" id="KW-1185">Reference proteome</keyword>
<proteinExistence type="predicted"/>
<keyword evidence="2" id="KW-0489">Methyltransferase</keyword>
<name>A0A1I0GG87_9FIRM</name>
<dbReference type="InterPro" id="IPR029063">
    <property type="entry name" value="SAM-dependent_MTases_sf"/>
</dbReference>
<dbReference type="GO" id="GO:0016423">
    <property type="term" value="F:tRNA (guanine) methyltransferase activity"/>
    <property type="evidence" value="ECO:0007669"/>
    <property type="project" value="TreeGrafter"/>
</dbReference>
<dbReference type="PANTHER" id="PTHR14911">
    <property type="entry name" value="THUMP DOMAIN-CONTAINING"/>
    <property type="match status" value="1"/>
</dbReference>
<dbReference type="Gene3D" id="3.40.50.150">
    <property type="entry name" value="Vaccinia Virus protein VP39"/>
    <property type="match status" value="1"/>
</dbReference>
<gene>
    <name evidence="2" type="ORF">SAMN04489758_1303</name>
</gene>
<dbReference type="PANTHER" id="PTHR14911:SF13">
    <property type="entry name" value="TRNA (GUANINE(6)-N2)-METHYLTRANSFERASE THUMP3"/>
    <property type="match status" value="1"/>
</dbReference>
<dbReference type="GO" id="GO:0030488">
    <property type="term" value="P:tRNA methylation"/>
    <property type="evidence" value="ECO:0007669"/>
    <property type="project" value="TreeGrafter"/>
</dbReference>